<dbReference type="Proteomes" id="UP000061660">
    <property type="component" value="Chromosome"/>
</dbReference>
<evidence type="ECO:0000313" key="2">
    <source>
        <dbReference type="Proteomes" id="UP000061660"/>
    </source>
</evidence>
<dbReference type="PATRIC" id="fig|162209.4.peg.2054"/>
<evidence type="ECO:0008006" key="3">
    <source>
        <dbReference type="Google" id="ProtNLM"/>
    </source>
</evidence>
<reference evidence="2" key="1">
    <citation type="submission" date="2015-12" db="EMBL/GenBank/DDBJ databases">
        <title>Complete genome sequences of two moderately thermophilic Paenibacillus species.</title>
        <authorList>
            <person name="Butler R.III."/>
            <person name="Wang J."/>
            <person name="Stark B.C."/>
            <person name="Pombert J.-F."/>
        </authorList>
    </citation>
    <scope>NUCLEOTIDE SEQUENCE [LARGE SCALE GENOMIC DNA]</scope>
    <source>
        <strain evidence="2">32O-Y</strain>
    </source>
</reference>
<sequence length="145" mass="17014">MANKNFTNLNDLFKYIHSENSKVLQNEVADAVKQQMHEVIEEVTYEQYTPTQYVRTHELSNIANMEVTVIDNDTIQIINTRHDGDRDVARIVAKGIGYSWVNSAIYRAQPFERNFYEDTINFLKHNGRHIESYKRGMKKRGFDVI</sequence>
<dbReference type="AlphaFoldDB" id="A0A0U2U7H3"/>
<evidence type="ECO:0000313" key="1">
    <source>
        <dbReference type="EMBL" id="ALS22313.1"/>
    </source>
</evidence>
<protein>
    <recommendedName>
        <fullName evidence="3">HK97 gp10 family phage protein</fullName>
    </recommendedName>
</protein>
<proteinExistence type="predicted"/>
<dbReference type="RefSeq" id="WP_062408616.1">
    <property type="nucleotide sequence ID" value="NZ_CP013652.1"/>
</dbReference>
<organism evidence="1 2">
    <name type="scientific">Paenibacillus naphthalenovorans</name>
    <dbReference type="NCBI Taxonomy" id="162209"/>
    <lineage>
        <taxon>Bacteria</taxon>
        <taxon>Bacillati</taxon>
        <taxon>Bacillota</taxon>
        <taxon>Bacilli</taxon>
        <taxon>Bacillales</taxon>
        <taxon>Paenibacillaceae</taxon>
        <taxon>Paenibacillus</taxon>
    </lineage>
</organism>
<dbReference type="EMBL" id="CP013652">
    <property type="protein sequence ID" value="ALS22313.1"/>
    <property type="molecule type" value="Genomic_DNA"/>
</dbReference>
<dbReference type="KEGG" id="pnp:IJ22_19390"/>
<dbReference type="OrthoDB" id="2396600at2"/>
<accession>A0A0U2U7H3</accession>
<dbReference type="STRING" id="162209.IJ22_19390"/>
<gene>
    <name evidence="1" type="ORF">IJ22_19390</name>
</gene>
<keyword evidence="2" id="KW-1185">Reference proteome</keyword>
<name>A0A0U2U7H3_9BACL</name>
<reference evidence="1 2" key="2">
    <citation type="journal article" date="2016" name="Genome Announc.">
        <title>Complete Genome Sequences of Two Interactive Moderate Thermophiles, Paenibacillus napthalenovorans 32O-Y and Paenibacillus sp. 32O-W.</title>
        <authorList>
            <person name="Butler R.R.III."/>
            <person name="Wang J."/>
            <person name="Stark B.C."/>
            <person name="Pombert J.F."/>
        </authorList>
    </citation>
    <scope>NUCLEOTIDE SEQUENCE [LARGE SCALE GENOMIC DNA]</scope>
    <source>
        <strain evidence="1 2">32O-Y</strain>
    </source>
</reference>